<accession>A0A8S1DGZ5</accession>
<evidence type="ECO:0000313" key="2">
    <source>
        <dbReference type="Proteomes" id="UP000494165"/>
    </source>
</evidence>
<keyword evidence="2" id="KW-1185">Reference proteome</keyword>
<dbReference type="PRINTS" id="PR02062">
    <property type="entry name" value="CENTROSOME78"/>
</dbReference>
<dbReference type="InterPro" id="IPR032675">
    <property type="entry name" value="LRR_dom_sf"/>
</dbReference>
<comment type="caution">
    <text evidence="1">The sequence shown here is derived from an EMBL/GenBank/DDBJ whole genome shotgun (WGS) entry which is preliminary data.</text>
</comment>
<reference evidence="1 2" key="1">
    <citation type="submission" date="2020-04" db="EMBL/GenBank/DDBJ databases">
        <authorList>
            <person name="Alioto T."/>
            <person name="Alioto T."/>
            <person name="Gomez Garrido J."/>
        </authorList>
    </citation>
    <scope>NUCLEOTIDE SEQUENCE [LARGE SCALE GENOMIC DNA]</scope>
</reference>
<dbReference type="OrthoDB" id="78308at2759"/>
<dbReference type="Proteomes" id="UP000494165">
    <property type="component" value="Unassembled WGS sequence"/>
</dbReference>
<dbReference type="GO" id="GO:0036064">
    <property type="term" value="C:ciliary basal body"/>
    <property type="evidence" value="ECO:0007669"/>
    <property type="project" value="TreeGrafter"/>
</dbReference>
<dbReference type="GO" id="GO:0005813">
    <property type="term" value="C:centrosome"/>
    <property type="evidence" value="ECO:0007669"/>
    <property type="project" value="TreeGrafter"/>
</dbReference>
<dbReference type="GO" id="GO:0044782">
    <property type="term" value="P:cilium organization"/>
    <property type="evidence" value="ECO:0007669"/>
    <property type="project" value="TreeGrafter"/>
</dbReference>
<dbReference type="AlphaFoldDB" id="A0A8S1DGZ5"/>
<dbReference type="InterPro" id="IPR026212">
    <property type="entry name" value="Cep78"/>
</dbReference>
<dbReference type="Gene3D" id="3.80.10.10">
    <property type="entry name" value="Ribonuclease Inhibitor"/>
    <property type="match status" value="2"/>
</dbReference>
<evidence type="ECO:0000313" key="1">
    <source>
        <dbReference type="EMBL" id="CAB3379183.1"/>
    </source>
</evidence>
<dbReference type="EMBL" id="CADEPI010000180">
    <property type="protein sequence ID" value="CAB3379183.1"/>
    <property type="molecule type" value="Genomic_DNA"/>
</dbReference>
<proteinExistence type="predicted"/>
<dbReference type="PANTHER" id="PTHR24110:SF3">
    <property type="entry name" value="CENTROSOMAL PROTEIN OF 78 KDA"/>
    <property type="match status" value="1"/>
</dbReference>
<dbReference type="Pfam" id="PF13516">
    <property type="entry name" value="LRR_6"/>
    <property type="match status" value="4"/>
</dbReference>
<protein>
    <submittedName>
        <fullName evidence="1">Uncharacterized protein</fullName>
    </submittedName>
</protein>
<dbReference type="SMART" id="SM00368">
    <property type="entry name" value="LRR_RI"/>
    <property type="match status" value="4"/>
</dbReference>
<gene>
    <name evidence="1" type="ORF">CLODIP_2_CD05475</name>
</gene>
<sequence>MQACTFKDPREFKDCYLKQCERRKISTPTKFLAHQTDATKLVLPADRIKVSDWEAICSALLKENLLKTLSIVSAKKKKDWLSLVDQSVTTEFGANSVKGPAIFTRYVLEKVVTSVVKALLRKESSCESLHLELPLNPICCRLFSQGIAGASKLRNLSLRGSCVGDEGLRFICDALRAMPNLRELDFSECNLGVPSVERIVELVKCHGMILSTIAWESSFRYRVPEVSSSIGLVRLSLNKNPGIGDEGARKLAEAIKDDICLRGLDLQGCRISNDGATALLGLLMHNKSLQVVDVRANEVSYYVLDSIQRALQAEERVAETKKALFKIEWLPLTTSASK</sequence>
<dbReference type="SUPFAM" id="SSF52047">
    <property type="entry name" value="RNI-like"/>
    <property type="match status" value="1"/>
</dbReference>
<dbReference type="PANTHER" id="PTHR24110">
    <property type="entry name" value="CENTROSOMAL PROTEIN OF 78 KDA"/>
    <property type="match status" value="1"/>
</dbReference>
<dbReference type="InterPro" id="IPR001611">
    <property type="entry name" value="Leu-rich_rpt"/>
</dbReference>
<organism evidence="1 2">
    <name type="scientific">Cloeon dipterum</name>
    <dbReference type="NCBI Taxonomy" id="197152"/>
    <lineage>
        <taxon>Eukaryota</taxon>
        <taxon>Metazoa</taxon>
        <taxon>Ecdysozoa</taxon>
        <taxon>Arthropoda</taxon>
        <taxon>Hexapoda</taxon>
        <taxon>Insecta</taxon>
        <taxon>Pterygota</taxon>
        <taxon>Palaeoptera</taxon>
        <taxon>Ephemeroptera</taxon>
        <taxon>Pisciforma</taxon>
        <taxon>Baetidae</taxon>
        <taxon>Cloeon</taxon>
    </lineage>
</organism>
<name>A0A8S1DGZ5_9INSE</name>